<keyword evidence="2" id="KW-1185">Reference proteome</keyword>
<dbReference type="Gene3D" id="3.10.180.10">
    <property type="entry name" value="2,3-Dihydroxybiphenyl 1,2-Dioxygenase, domain 1"/>
    <property type="match status" value="1"/>
</dbReference>
<evidence type="ECO:0000313" key="1">
    <source>
        <dbReference type="EMBL" id="MFC4476702.1"/>
    </source>
</evidence>
<dbReference type="PANTHER" id="PTHR36503">
    <property type="entry name" value="BLR2520 PROTEIN"/>
    <property type="match status" value="1"/>
</dbReference>
<organism evidence="1 2">
    <name type="scientific">Flavobacterium chungangensis</name>
    <dbReference type="NCBI Taxonomy" id="2708132"/>
    <lineage>
        <taxon>Bacteria</taxon>
        <taxon>Pseudomonadati</taxon>
        <taxon>Bacteroidota</taxon>
        <taxon>Flavobacteriia</taxon>
        <taxon>Flavobacteriales</taxon>
        <taxon>Flavobacteriaceae</taxon>
        <taxon>Flavobacterium</taxon>
    </lineage>
</organism>
<gene>
    <name evidence="1" type="ORF">ACFO3N_06460</name>
</gene>
<evidence type="ECO:0000313" key="2">
    <source>
        <dbReference type="Proteomes" id="UP001596003"/>
    </source>
</evidence>
<protein>
    <submittedName>
        <fullName evidence="1">VOC family protein</fullName>
    </submittedName>
</protein>
<proteinExistence type="predicted"/>
<dbReference type="RefSeq" id="WP_379796181.1">
    <property type="nucleotide sequence ID" value="NZ_JBHSFY010000003.1"/>
</dbReference>
<reference evidence="2" key="1">
    <citation type="journal article" date="2019" name="Int. J. Syst. Evol. Microbiol.">
        <title>The Global Catalogue of Microorganisms (GCM) 10K type strain sequencing project: providing services to taxonomists for standard genome sequencing and annotation.</title>
        <authorList>
            <consortium name="The Broad Institute Genomics Platform"/>
            <consortium name="The Broad Institute Genome Sequencing Center for Infectious Disease"/>
            <person name="Wu L."/>
            <person name="Ma J."/>
        </authorList>
    </citation>
    <scope>NUCLEOTIDE SEQUENCE [LARGE SCALE GENOMIC DNA]</scope>
    <source>
        <strain evidence="2">NBRC 103627</strain>
    </source>
</reference>
<dbReference type="InterPro" id="IPR029068">
    <property type="entry name" value="Glyas_Bleomycin-R_OHBP_Dase"/>
</dbReference>
<accession>A0ABV8Z9M3</accession>
<dbReference type="PANTHER" id="PTHR36503:SF2">
    <property type="entry name" value="BLR2408 PROTEIN"/>
    <property type="match status" value="1"/>
</dbReference>
<name>A0ABV8Z9M3_9FLAO</name>
<sequence>MVVGEGHFVVMLFEEMLFSSFSQNSITDTKLSSEVLISIDAESREEVDELAEKVKEAGGNVFAPPAESQGWMYGCGFADLDGHRWNVLFMDFSKLPG</sequence>
<dbReference type="SUPFAM" id="SSF54593">
    <property type="entry name" value="Glyoxalase/Bleomycin resistance protein/Dihydroxybiphenyl dioxygenase"/>
    <property type="match status" value="1"/>
</dbReference>
<dbReference type="EMBL" id="JBHSFY010000003">
    <property type="protein sequence ID" value="MFC4476702.1"/>
    <property type="molecule type" value="Genomic_DNA"/>
</dbReference>
<dbReference type="Proteomes" id="UP001596003">
    <property type="component" value="Unassembled WGS sequence"/>
</dbReference>
<comment type="caution">
    <text evidence="1">The sequence shown here is derived from an EMBL/GenBank/DDBJ whole genome shotgun (WGS) entry which is preliminary data.</text>
</comment>